<name>A0A1N7MPG5_9GAMM</name>
<evidence type="ECO:0000313" key="3">
    <source>
        <dbReference type="Proteomes" id="UP000185999"/>
    </source>
</evidence>
<accession>A0A1N7MPG5</accession>
<sequence>MEINANNLGILNTAVKTAFNNAFAGAPSQYQRVATVIPSTGAANTYAWLGNSSQIREWLGERAINRLKDHDFTIKNRKFEKTEAIPRDVIEDDQFGVYTPLFAQMGQDAAEFPDVMTFALLKDGFTTPCYDGQNFFDTDHPVGNGEAVVSVSNMQAGAGEGWYLLSTKRAIKPLIWQTRRPFNLVMKKDANTSDHVFMTDEYIWGTDARCNAGFGLWQLAFASKADLSAANFNAARTAMIKQKNDAGSPLGVIPDLMVVGPDNMSKAELLLEAVNNANGASNTNYKKVELLVCPWLA</sequence>
<dbReference type="RefSeq" id="WP_054340390.1">
    <property type="nucleotide sequence ID" value="NZ_FTOE01000006.1"/>
</dbReference>
<feature type="domain" description="Bacteriophage Mu GpT" evidence="1">
    <location>
        <begin position="11"/>
        <end position="296"/>
    </location>
</feature>
<evidence type="ECO:0000313" key="2">
    <source>
        <dbReference type="EMBL" id="SIS87940.1"/>
    </source>
</evidence>
<dbReference type="Pfam" id="PF10124">
    <property type="entry name" value="Mu-like_gpT"/>
    <property type="match status" value="1"/>
</dbReference>
<dbReference type="OrthoDB" id="9804833at2"/>
<dbReference type="Proteomes" id="UP000185999">
    <property type="component" value="Unassembled WGS sequence"/>
</dbReference>
<gene>
    <name evidence="2" type="ORF">SAMN05421760_106240</name>
</gene>
<organism evidence="2 3">
    <name type="scientific">Neptunomonas antarctica</name>
    <dbReference type="NCBI Taxonomy" id="619304"/>
    <lineage>
        <taxon>Bacteria</taxon>
        <taxon>Pseudomonadati</taxon>
        <taxon>Pseudomonadota</taxon>
        <taxon>Gammaproteobacteria</taxon>
        <taxon>Oceanospirillales</taxon>
        <taxon>Oceanospirillaceae</taxon>
        <taxon>Neptunomonas</taxon>
    </lineage>
</organism>
<dbReference type="STRING" id="619304.SAMN05421760_106240"/>
<proteinExistence type="predicted"/>
<dbReference type="EMBL" id="FTOE01000006">
    <property type="protein sequence ID" value="SIS87940.1"/>
    <property type="molecule type" value="Genomic_DNA"/>
</dbReference>
<dbReference type="InterPro" id="IPR018774">
    <property type="entry name" value="Phage_Mu_GpT"/>
</dbReference>
<reference evidence="3" key="1">
    <citation type="submission" date="2017-01" db="EMBL/GenBank/DDBJ databases">
        <authorList>
            <person name="Varghese N."/>
            <person name="Submissions S."/>
        </authorList>
    </citation>
    <scope>NUCLEOTIDE SEQUENCE [LARGE SCALE GENOMIC DNA]</scope>
    <source>
        <strain evidence="3">DSM 22306</strain>
    </source>
</reference>
<protein>
    <submittedName>
        <fullName evidence="2">Mu-like prophage major head subunit gpT</fullName>
    </submittedName>
</protein>
<keyword evidence="3" id="KW-1185">Reference proteome</keyword>
<evidence type="ECO:0000259" key="1">
    <source>
        <dbReference type="Pfam" id="PF10124"/>
    </source>
</evidence>
<dbReference type="AlphaFoldDB" id="A0A1N7MPG5"/>